<reference evidence="2 3" key="1">
    <citation type="submission" date="2023-01" db="EMBL/GenBank/DDBJ databases">
        <authorList>
            <person name="Kreplak J."/>
        </authorList>
    </citation>
    <scope>NUCLEOTIDE SEQUENCE [LARGE SCALE GENOMIC DNA]</scope>
</reference>
<accession>A0AAV0Z5U0</accession>
<keyword evidence="3" id="KW-1185">Reference proteome</keyword>
<feature type="region of interest" description="Disordered" evidence="1">
    <location>
        <begin position="100"/>
        <end position="120"/>
    </location>
</feature>
<dbReference type="Proteomes" id="UP001157006">
    <property type="component" value="Chromosome 1S"/>
</dbReference>
<proteinExistence type="predicted"/>
<evidence type="ECO:0000313" key="3">
    <source>
        <dbReference type="Proteomes" id="UP001157006"/>
    </source>
</evidence>
<evidence type="ECO:0000313" key="2">
    <source>
        <dbReference type="EMBL" id="CAI8592438.1"/>
    </source>
</evidence>
<protein>
    <submittedName>
        <fullName evidence="2">Uncharacterized protein</fullName>
    </submittedName>
</protein>
<organism evidence="2 3">
    <name type="scientific">Vicia faba</name>
    <name type="common">Broad bean</name>
    <name type="synonym">Faba vulgaris</name>
    <dbReference type="NCBI Taxonomy" id="3906"/>
    <lineage>
        <taxon>Eukaryota</taxon>
        <taxon>Viridiplantae</taxon>
        <taxon>Streptophyta</taxon>
        <taxon>Embryophyta</taxon>
        <taxon>Tracheophyta</taxon>
        <taxon>Spermatophyta</taxon>
        <taxon>Magnoliopsida</taxon>
        <taxon>eudicotyledons</taxon>
        <taxon>Gunneridae</taxon>
        <taxon>Pentapetalae</taxon>
        <taxon>rosids</taxon>
        <taxon>fabids</taxon>
        <taxon>Fabales</taxon>
        <taxon>Fabaceae</taxon>
        <taxon>Papilionoideae</taxon>
        <taxon>50 kb inversion clade</taxon>
        <taxon>NPAAA clade</taxon>
        <taxon>Hologalegina</taxon>
        <taxon>IRL clade</taxon>
        <taxon>Fabeae</taxon>
        <taxon>Vicia</taxon>
    </lineage>
</organism>
<gene>
    <name evidence="2" type="ORF">VFH_I039760</name>
</gene>
<dbReference type="AlphaFoldDB" id="A0AAV0Z5U0"/>
<dbReference type="EMBL" id="OX451735">
    <property type="protein sequence ID" value="CAI8592438.1"/>
    <property type="molecule type" value="Genomic_DNA"/>
</dbReference>
<sequence length="120" mass="14202">MIEQMSCEFSNQYWKYVDGYELIDLYVEHKISESDIVDEAEIWHDIIFNDDEVHCTAEKFVEVDDEVEIDGEVEVDNKVEVDDKFEVDNKVEVDDELEVYNEIEVEDEVDDGEESEHELD</sequence>
<name>A0AAV0Z5U0_VICFA</name>
<evidence type="ECO:0000256" key="1">
    <source>
        <dbReference type="SAM" id="MobiDB-lite"/>
    </source>
</evidence>